<evidence type="ECO:0000256" key="3">
    <source>
        <dbReference type="ARBA" id="ARBA00023054"/>
    </source>
</evidence>
<feature type="domain" description="Flagellar hook-associated protein 2 C-terminal" evidence="7">
    <location>
        <begin position="228"/>
        <end position="455"/>
    </location>
</feature>
<reference evidence="8" key="1">
    <citation type="submission" date="2014-07" db="EMBL/GenBank/DDBJ databases">
        <authorList>
            <person name="Urmite Genomes Urmite Genomes"/>
        </authorList>
    </citation>
    <scope>NUCLEOTIDE SEQUENCE</scope>
    <source>
        <strain evidence="8">12M76_air</strain>
    </source>
</reference>
<dbReference type="PANTHER" id="PTHR30288">
    <property type="entry name" value="FLAGELLAR CAP/ASSEMBLY PROTEIN FLID"/>
    <property type="match status" value="1"/>
</dbReference>
<comment type="similarity">
    <text evidence="1 5">Belongs to the FliD family.</text>
</comment>
<dbReference type="GO" id="GO:0009421">
    <property type="term" value="C:bacterial-type flagellum filament cap"/>
    <property type="evidence" value="ECO:0007669"/>
    <property type="project" value="InterPro"/>
</dbReference>
<dbReference type="GO" id="GO:0009424">
    <property type="term" value="C:bacterial-type flagellum hook"/>
    <property type="evidence" value="ECO:0007669"/>
    <property type="project" value="UniProtKB-UniRule"/>
</dbReference>
<dbReference type="InterPro" id="IPR010809">
    <property type="entry name" value="FliD_C"/>
</dbReference>
<evidence type="ECO:0000256" key="1">
    <source>
        <dbReference type="ARBA" id="ARBA00009764"/>
    </source>
</evidence>
<feature type="domain" description="Flagellar hook-associated protein 2 N-terminal" evidence="6">
    <location>
        <begin position="11"/>
        <end position="107"/>
    </location>
</feature>
<dbReference type="InterPro" id="IPR040026">
    <property type="entry name" value="FliD"/>
</dbReference>
<comment type="function">
    <text evidence="5">Required for morphogenesis and for the elongation of the flagellar filament by facilitating polymerization of the flagellin monomers at the tip of growing filament. Forms a capping structure, which prevents flagellin subunits (transported through the central channel of the flagellum) from leaking out without polymerization at the distal end.</text>
</comment>
<dbReference type="GO" id="GO:0071973">
    <property type="term" value="P:bacterial-type flagellum-dependent cell motility"/>
    <property type="evidence" value="ECO:0007669"/>
    <property type="project" value="TreeGrafter"/>
</dbReference>
<dbReference type="PANTHER" id="PTHR30288:SF0">
    <property type="entry name" value="FLAGELLAR HOOK-ASSOCIATED PROTEIN 2"/>
    <property type="match status" value="1"/>
</dbReference>
<evidence type="ECO:0000256" key="2">
    <source>
        <dbReference type="ARBA" id="ARBA00011255"/>
    </source>
</evidence>
<dbReference type="Pfam" id="PF07196">
    <property type="entry name" value="Flagellin_IN"/>
    <property type="match status" value="1"/>
</dbReference>
<dbReference type="InterPro" id="IPR003481">
    <property type="entry name" value="FliD_N"/>
</dbReference>
<evidence type="ECO:0000259" key="7">
    <source>
        <dbReference type="Pfam" id="PF07195"/>
    </source>
</evidence>
<dbReference type="GO" id="GO:0005576">
    <property type="term" value="C:extracellular region"/>
    <property type="evidence" value="ECO:0007669"/>
    <property type="project" value="UniProtKB-SubCell"/>
</dbReference>
<keyword evidence="3" id="KW-0175">Coiled coil</keyword>
<name>A0A078MIA3_9PSED</name>
<gene>
    <name evidence="8" type="primary">fliD</name>
    <name evidence="8" type="ORF">BN1049_02412</name>
</gene>
<keyword evidence="8" id="KW-0282">Flagellum</keyword>
<dbReference type="PATRIC" id="fig|1461581.3.peg.2376"/>
<dbReference type="Pfam" id="PF02465">
    <property type="entry name" value="FliD_N"/>
    <property type="match status" value="1"/>
</dbReference>
<evidence type="ECO:0000313" key="8">
    <source>
        <dbReference type="EMBL" id="CEA06035.1"/>
    </source>
</evidence>
<dbReference type="Pfam" id="PF07195">
    <property type="entry name" value="FliD_C"/>
    <property type="match status" value="1"/>
</dbReference>
<keyword evidence="8" id="KW-0969">Cilium</keyword>
<comment type="subunit">
    <text evidence="2 5">Homopentamer.</text>
</comment>
<dbReference type="EMBL" id="LM997413">
    <property type="protein sequence ID" value="CEA06035.1"/>
    <property type="molecule type" value="Genomic_DNA"/>
</dbReference>
<proteinExistence type="inferred from homology"/>
<evidence type="ECO:0000256" key="5">
    <source>
        <dbReference type="RuleBase" id="RU362066"/>
    </source>
</evidence>
<comment type="subcellular location">
    <subcellularLocation>
        <location evidence="5">Secreted</location>
    </subcellularLocation>
    <subcellularLocation>
        <location evidence="5">Bacterial flagellum</location>
    </subcellularLocation>
</comment>
<evidence type="ECO:0000256" key="4">
    <source>
        <dbReference type="ARBA" id="ARBA00023143"/>
    </source>
</evidence>
<dbReference type="AlphaFoldDB" id="A0A078MIA3"/>
<protein>
    <recommendedName>
        <fullName evidence="5">Flagellar hook-associated protein 2</fullName>
        <shortName evidence="5">HAP2</shortName>
    </recommendedName>
    <alternativeName>
        <fullName evidence="5">Flagellar cap protein</fullName>
    </alternativeName>
</protein>
<sequence>MAIGGIGGLGSGMDVRAMVDALVAADKAPKEAQLNRLEGTTKTKVSALGQFRSALSSFETALKKLNSAPLYQQRSAASADESIVTVTAGSKAVAGNYDVKVFELAQGSKVSLAGVDSADTVIGSGTLTIQIGEDSFDVEIAEGADTLAGIRDAINAAGKDKGLNATIVSDPSGPGGSRLILSSSATGADNDIKVTATASGSGDLSLLEFPASASAPTGERAPRLLMAASDARLSIDGIMLSSASNTIDDAIDGVSLTLNAAQIADESGAVKPVSLTVAEDLETVKTSVTEFVDAYNKLVGTIGALTKVTPGTGGDDQPSTGALVGDASVRSFMNSVRSELSSQSDGELRILADLGITTERDGKLKLDTAKLDKVLESGTDKLSAFFTGENGLMVRLESRVKPYTQTGGLLDNRDKALQNTMSSVRDQQEALERRTASLESRLLAQFNAMDSLVGNLMGTSNYLTGVLESLPGVVKPSK</sequence>
<accession>A0A078MIA3</accession>
<dbReference type="GO" id="GO:0007155">
    <property type="term" value="P:cell adhesion"/>
    <property type="evidence" value="ECO:0007669"/>
    <property type="project" value="InterPro"/>
</dbReference>
<evidence type="ECO:0000259" key="6">
    <source>
        <dbReference type="Pfam" id="PF02465"/>
    </source>
</evidence>
<keyword evidence="5" id="KW-0964">Secreted</keyword>
<keyword evidence="4 5" id="KW-0975">Bacterial flagellum</keyword>
<dbReference type="EMBL" id="LK391969">
    <property type="protein sequence ID" value="CEF27460.1"/>
    <property type="molecule type" value="Genomic_DNA"/>
</dbReference>
<dbReference type="InterPro" id="IPR010810">
    <property type="entry name" value="Flagellin_hook_IN_motif"/>
</dbReference>
<keyword evidence="8" id="KW-0966">Cell projection</keyword>
<organism evidence="8">
    <name type="scientific">Pseudomonas saudimassiliensis</name>
    <dbReference type="NCBI Taxonomy" id="1461581"/>
    <lineage>
        <taxon>Bacteria</taxon>
        <taxon>Pseudomonadati</taxon>
        <taxon>Pseudomonadota</taxon>
        <taxon>Gammaproteobacteria</taxon>
        <taxon>Pseudomonadales</taxon>
        <taxon>Pseudomonadaceae</taxon>
        <taxon>Pseudomonas</taxon>
    </lineage>
</organism>